<dbReference type="OrthoDB" id="2418312at2"/>
<comment type="caution">
    <text evidence="2">The sequence shown here is derived from an EMBL/GenBank/DDBJ whole genome shotgun (WGS) entry which is preliminary data.</text>
</comment>
<dbReference type="Proteomes" id="UP000295328">
    <property type="component" value="Unassembled WGS sequence"/>
</dbReference>
<evidence type="ECO:0000313" key="2">
    <source>
        <dbReference type="EMBL" id="TDM02083.1"/>
    </source>
</evidence>
<accession>A0A4R6BK35</accession>
<organism evidence="2 3">
    <name type="scientific">Macrococcus hajekii</name>
    <dbReference type="NCBI Taxonomy" id="198482"/>
    <lineage>
        <taxon>Bacteria</taxon>
        <taxon>Bacillati</taxon>
        <taxon>Bacillota</taxon>
        <taxon>Bacilli</taxon>
        <taxon>Bacillales</taxon>
        <taxon>Staphylococcaceae</taxon>
        <taxon>Macrococcus</taxon>
    </lineage>
</organism>
<evidence type="ECO:0000256" key="1">
    <source>
        <dbReference type="SAM" id="Phobius"/>
    </source>
</evidence>
<protein>
    <submittedName>
        <fullName evidence="2">Uncharacterized protein</fullName>
    </submittedName>
</protein>
<name>A0A4R6BK35_9STAP</name>
<dbReference type="RefSeq" id="WP_133430094.1">
    <property type="nucleotide sequence ID" value="NZ_BMCC01000003.1"/>
</dbReference>
<keyword evidence="1" id="KW-0812">Transmembrane</keyword>
<gene>
    <name evidence="2" type="ORF">ERX37_07735</name>
</gene>
<reference evidence="2 3" key="1">
    <citation type="submission" date="2019-01" db="EMBL/GenBank/DDBJ databases">
        <title>Draft genome sequences of the type strains of six Macrococcus species.</title>
        <authorList>
            <person name="Mazhar S."/>
            <person name="Altermann E."/>
            <person name="Hill C."/>
            <person name="Mcauliffe O."/>
        </authorList>
    </citation>
    <scope>NUCLEOTIDE SEQUENCE [LARGE SCALE GENOMIC DNA]</scope>
    <source>
        <strain evidence="2 3">CCM4809</strain>
    </source>
</reference>
<keyword evidence="1" id="KW-1133">Transmembrane helix</keyword>
<sequence length="61" mass="7345">MDITNLLLTSILMFIVFEIIYLITDRLLNHFSENKKPYNFKYAIFMGILMVIFYMIASRIF</sequence>
<evidence type="ECO:0000313" key="3">
    <source>
        <dbReference type="Proteomes" id="UP000295328"/>
    </source>
</evidence>
<keyword evidence="3" id="KW-1185">Reference proteome</keyword>
<dbReference type="EMBL" id="SCWE01000002">
    <property type="protein sequence ID" value="TDM02083.1"/>
    <property type="molecule type" value="Genomic_DNA"/>
</dbReference>
<dbReference type="AlphaFoldDB" id="A0A4R6BK35"/>
<feature type="transmembrane region" description="Helical" evidence="1">
    <location>
        <begin position="6"/>
        <end position="28"/>
    </location>
</feature>
<keyword evidence="1" id="KW-0472">Membrane</keyword>
<feature type="transmembrane region" description="Helical" evidence="1">
    <location>
        <begin position="40"/>
        <end position="57"/>
    </location>
</feature>
<proteinExistence type="predicted"/>